<evidence type="ECO:0000313" key="1">
    <source>
        <dbReference type="EMBL" id="TFK62180.1"/>
    </source>
</evidence>
<dbReference type="EMBL" id="ML208600">
    <property type="protein sequence ID" value="TFK62180.1"/>
    <property type="molecule type" value="Genomic_DNA"/>
</dbReference>
<sequence>MGVTNWLVLFLTHPNEFRTLLQFYLYHEQKRDIQATQEHPTSGWDRASMRRCWEFLDQTSRSFAAVIKELDGDLARTICLFYLVLRGLDTIEDDMTIPDEVKQPILRSFHKHTVTPGWTFDGCGPKEKDRQVLVEYNIIVDELNLLLPEYREVIIDITHKMANGMADYAHKAATTGSIYLSTISEYDLYCHYVAGLVGEGLSRIFSASKKEAPWLGSQLELSNSMGLLLQKTNIIRDFREDTDQHRHFWPKEIWGRKEFGFEEMNEMYRDGAEERALWVSTAMIVDALRHATDALDYLRLLKNQSVFNFCAIPAAMAIATLELCFMNPKMFQMNIKIRKAEAAKLIMRSTNPREVAVIFREYTRKIHRKAVISDPNFLELSVTCGKIEQWCEHHFPSFVQLVERKAGSHPAAPTSNELSLNPYDLRSKIVQRHQLLDAAEEKKQMAERFNARVAARGGVVGAGAGGGAVGEGAGLLGTSADFWEFVTWIGGALFLILGLSGGIIWAVLKFSEEFE</sequence>
<reference evidence="1 2" key="1">
    <citation type="journal article" date="2019" name="Nat. Ecol. Evol.">
        <title>Megaphylogeny resolves global patterns of mushroom evolution.</title>
        <authorList>
            <person name="Varga T."/>
            <person name="Krizsan K."/>
            <person name="Foldi C."/>
            <person name="Dima B."/>
            <person name="Sanchez-Garcia M."/>
            <person name="Sanchez-Ramirez S."/>
            <person name="Szollosi G.J."/>
            <person name="Szarkandi J.G."/>
            <person name="Papp V."/>
            <person name="Albert L."/>
            <person name="Andreopoulos W."/>
            <person name="Angelini C."/>
            <person name="Antonin V."/>
            <person name="Barry K.W."/>
            <person name="Bougher N.L."/>
            <person name="Buchanan P."/>
            <person name="Buyck B."/>
            <person name="Bense V."/>
            <person name="Catcheside P."/>
            <person name="Chovatia M."/>
            <person name="Cooper J."/>
            <person name="Damon W."/>
            <person name="Desjardin D."/>
            <person name="Finy P."/>
            <person name="Geml J."/>
            <person name="Haridas S."/>
            <person name="Hughes K."/>
            <person name="Justo A."/>
            <person name="Karasinski D."/>
            <person name="Kautmanova I."/>
            <person name="Kiss B."/>
            <person name="Kocsube S."/>
            <person name="Kotiranta H."/>
            <person name="LaButti K.M."/>
            <person name="Lechner B.E."/>
            <person name="Liimatainen K."/>
            <person name="Lipzen A."/>
            <person name="Lukacs Z."/>
            <person name="Mihaltcheva S."/>
            <person name="Morgado L.N."/>
            <person name="Niskanen T."/>
            <person name="Noordeloos M.E."/>
            <person name="Ohm R.A."/>
            <person name="Ortiz-Santana B."/>
            <person name="Ovrebo C."/>
            <person name="Racz N."/>
            <person name="Riley R."/>
            <person name="Savchenko A."/>
            <person name="Shiryaev A."/>
            <person name="Soop K."/>
            <person name="Spirin V."/>
            <person name="Szebenyi C."/>
            <person name="Tomsovsky M."/>
            <person name="Tulloss R.E."/>
            <person name="Uehling J."/>
            <person name="Grigoriev I.V."/>
            <person name="Vagvolgyi C."/>
            <person name="Papp T."/>
            <person name="Martin F.M."/>
            <person name="Miettinen O."/>
            <person name="Hibbett D.S."/>
            <person name="Nagy L.G."/>
        </authorList>
    </citation>
    <scope>NUCLEOTIDE SEQUENCE [LARGE SCALE GENOMIC DNA]</scope>
    <source>
        <strain evidence="1 2">NL-1719</strain>
    </source>
</reference>
<organism evidence="1 2">
    <name type="scientific">Pluteus cervinus</name>
    <dbReference type="NCBI Taxonomy" id="181527"/>
    <lineage>
        <taxon>Eukaryota</taxon>
        <taxon>Fungi</taxon>
        <taxon>Dikarya</taxon>
        <taxon>Basidiomycota</taxon>
        <taxon>Agaricomycotina</taxon>
        <taxon>Agaricomycetes</taxon>
        <taxon>Agaricomycetidae</taxon>
        <taxon>Agaricales</taxon>
        <taxon>Pluteineae</taxon>
        <taxon>Pluteaceae</taxon>
        <taxon>Pluteus</taxon>
    </lineage>
</organism>
<protein>
    <submittedName>
        <fullName evidence="1">Squalene synthase</fullName>
    </submittedName>
</protein>
<accession>A0ACD3A9T9</accession>
<evidence type="ECO:0000313" key="2">
    <source>
        <dbReference type="Proteomes" id="UP000308600"/>
    </source>
</evidence>
<proteinExistence type="predicted"/>
<name>A0ACD3A9T9_9AGAR</name>
<dbReference type="Proteomes" id="UP000308600">
    <property type="component" value="Unassembled WGS sequence"/>
</dbReference>
<keyword evidence="2" id="KW-1185">Reference proteome</keyword>
<gene>
    <name evidence="1" type="ORF">BDN72DRAFT_804444</name>
</gene>